<organism evidence="2 3">
    <name type="scientific">Muricoccus roseus</name>
    <dbReference type="NCBI Taxonomy" id="198092"/>
    <lineage>
        <taxon>Bacteria</taxon>
        <taxon>Pseudomonadati</taxon>
        <taxon>Pseudomonadota</taxon>
        <taxon>Alphaproteobacteria</taxon>
        <taxon>Acetobacterales</taxon>
        <taxon>Roseomonadaceae</taxon>
        <taxon>Muricoccus</taxon>
    </lineage>
</organism>
<proteinExistence type="predicted"/>
<dbReference type="Pfam" id="PF14246">
    <property type="entry name" value="TetR_C_7"/>
    <property type="match status" value="1"/>
</dbReference>
<dbReference type="Gene3D" id="1.10.357.10">
    <property type="entry name" value="Tetracycline Repressor, domain 2"/>
    <property type="match status" value="1"/>
</dbReference>
<reference evidence="2 3" key="1">
    <citation type="submission" date="2016-11" db="EMBL/GenBank/DDBJ databases">
        <authorList>
            <person name="Jaros S."/>
            <person name="Januszkiewicz K."/>
            <person name="Wedrychowicz H."/>
        </authorList>
    </citation>
    <scope>NUCLEOTIDE SEQUENCE [LARGE SCALE GENOMIC DNA]</scope>
    <source>
        <strain evidence="2 3">DSM 14916</strain>
    </source>
</reference>
<dbReference type="AlphaFoldDB" id="A0A1M6QNJ0"/>
<dbReference type="STRING" id="198092.SAMN02745194_04450"/>
<dbReference type="Proteomes" id="UP000184387">
    <property type="component" value="Unassembled WGS sequence"/>
</dbReference>
<feature type="domain" description="Transcriptional regulator TetR C-terminal Proteobacteria type" evidence="1">
    <location>
        <begin position="3"/>
        <end position="40"/>
    </location>
</feature>
<name>A0A1M6QNJ0_9PROT</name>
<dbReference type="OrthoDB" id="7584337at2"/>
<dbReference type="InterPro" id="IPR039536">
    <property type="entry name" value="TetR_C_Proteobacteria"/>
</dbReference>
<accession>A0A1M6QNJ0</accession>
<protein>
    <submittedName>
        <fullName evidence="2">AefR-like transcriptional repressor, C-terminal region</fullName>
    </submittedName>
</protein>
<evidence type="ECO:0000259" key="1">
    <source>
        <dbReference type="Pfam" id="PF14246"/>
    </source>
</evidence>
<sequence length="50" mass="5534">MLFGLAIGKMHMMLMLGRREQPSPEEIARQVDRAVEIFLRGTAPRPAGPG</sequence>
<evidence type="ECO:0000313" key="2">
    <source>
        <dbReference type="EMBL" id="SHK21577.1"/>
    </source>
</evidence>
<gene>
    <name evidence="2" type="ORF">SAMN02745194_04450</name>
</gene>
<evidence type="ECO:0000313" key="3">
    <source>
        <dbReference type="Proteomes" id="UP000184387"/>
    </source>
</evidence>
<dbReference type="EMBL" id="FQZF01000037">
    <property type="protein sequence ID" value="SHK21577.1"/>
    <property type="molecule type" value="Genomic_DNA"/>
</dbReference>
<keyword evidence="3" id="KW-1185">Reference proteome</keyword>